<dbReference type="Pfam" id="PF07729">
    <property type="entry name" value="FCD"/>
    <property type="match status" value="1"/>
</dbReference>
<dbReference type="InterPro" id="IPR011711">
    <property type="entry name" value="GntR_C"/>
</dbReference>
<dbReference type="InterPro" id="IPR008920">
    <property type="entry name" value="TF_FadR/GntR_C"/>
</dbReference>
<evidence type="ECO:0000313" key="6">
    <source>
        <dbReference type="Proteomes" id="UP001596074"/>
    </source>
</evidence>
<dbReference type="CDD" id="cd07377">
    <property type="entry name" value="WHTH_GntR"/>
    <property type="match status" value="1"/>
</dbReference>
<dbReference type="Proteomes" id="UP001596074">
    <property type="component" value="Unassembled WGS sequence"/>
</dbReference>
<keyword evidence="2" id="KW-0238">DNA-binding</keyword>
<dbReference type="Gene3D" id="1.20.120.530">
    <property type="entry name" value="GntR ligand-binding domain-like"/>
    <property type="match status" value="1"/>
</dbReference>
<dbReference type="PANTHER" id="PTHR43537">
    <property type="entry name" value="TRANSCRIPTIONAL REGULATOR, GNTR FAMILY"/>
    <property type="match status" value="1"/>
</dbReference>
<keyword evidence="1" id="KW-0805">Transcription regulation</keyword>
<dbReference type="InterPro" id="IPR000524">
    <property type="entry name" value="Tscrpt_reg_HTH_GntR"/>
</dbReference>
<evidence type="ECO:0000259" key="4">
    <source>
        <dbReference type="PROSITE" id="PS50949"/>
    </source>
</evidence>
<dbReference type="InterPro" id="IPR000485">
    <property type="entry name" value="AsnC-type_HTH_dom"/>
</dbReference>
<comment type="caution">
    <text evidence="5">The sequence shown here is derived from an EMBL/GenBank/DDBJ whole genome shotgun (WGS) entry which is preliminary data.</text>
</comment>
<dbReference type="InterPro" id="IPR036388">
    <property type="entry name" value="WH-like_DNA-bd_sf"/>
</dbReference>
<keyword evidence="3" id="KW-0804">Transcription</keyword>
<organism evidence="5 6">
    <name type="scientific">Actinomadura rugatobispora</name>
    <dbReference type="NCBI Taxonomy" id="1994"/>
    <lineage>
        <taxon>Bacteria</taxon>
        <taxon>Bacillati</taxon>
        <taxon>Actinomycetota</taxon>
        <taxon>Actinomycetes</taxon>
        <taxon>Streptosporangiales</taxon>
        <taxon>Thermomonosporaceae</taxon>
        <taxon>Actinomadura</taxon>
    </lineage>
</organism>
<evidence type="ECO:0000256" key="3">
    <source>
        <dbReference type="ARBA" id="ARBA00023163"/>
    </source>
</evidence>
<dbReference type="PRINTS" id="PR00033">
    <property type="entry name" value="HTHASNC"/>
</dbReference>
<dbReference type="EMBL" id="JBHSON010000026">
    <property type="protein sequence ID" value="MFC5747872.1"/>
    <property type="molecule type" value="Genomic_DNA"/>
</dbReference>
<dbReference type="PROSITE" id="PS50949">
    <property type="entry name" value="HTH_GNTR"/>
    <property type="match status" value="1"/>
</dbReference>
<evidence type="ECO:0000313" key="5">
    <source>
        <dbReference type="EMBL" id="MFC5747872.1"/>
    </source>
</evidence>
<accession>A0ABW0ZZK9</accession>
<reference evidence="6" key="1">
    <citation type="journal article" date="2019" name="Int. J. Syst. Evol. Microbiol.">
        <title>The Global Catalogue of Microorganisms (GCM) 10K type strain sequencing project: providing services to taxonomists for standard genome sequencing and annotation.</title>
        <authorList>
            <consortium name="The Broad Institute Genomics Platform"/>
            <consortium name="The Broad Institute Genome Sequencing Center for Infectious Disease"/>
            <person name="Wu L."/>
            <person name="Ma J."/>
        </authorList>
    </citation>
    <scope>NUCLEOTIDE SEQUENCE [LARGE SCALE GENOMIC DNA]</scope>
    <source>
        <strain evidence="6">KCTC 42087</strain>
    </source>
</reference>
<dbReference type="SMART" id="SM00345">
    <property type="entry name" value="HTH_GNTR"/>
    <property type="match status" value="1"/>
</dbReference>
<evidence type="ECO:0000256" key="1">
    <source>
        <dbReference type="ARBA" id="ARBA00023015"/>
    </source>
</evidence>
<name>A0ABW0ZZK9_9ACTN</name>
<dbReference type="PANTHER" id="PTHR43537:SF49">
    <property type="entry name" value="TRANSCRIPTIONAL REGULATORY PROTEIN"/>
    <property type="match status" value="1"/>
</dbReference>
<sequence>MRAADLGDSELSSLSPIADSDSLTSVVEGRLRRAILSGELEAGARLSVPELARRLGVSRSPVRDAIYALERSGLAELRPRLGAVVLRGGRADLGDLFELREALEGMAARLAAERMAPDDRRRLREVMAHHERAVHESDLQRHLELDAEFHRLVNESVGNARLSASLRDVHDQIMVVVRAAAAEPGGMGPGVLHDHNAIADAVCRSEPDEAEREARRHVRAVLRFVLDVGFAASEGATADQRG</sequence>
<evidence type="ECO:0000256" key="2">
    <source>
        <dbReference type="ARBA" id="ARBA00023125"/>
    </source>
</evidence>
<protein>
    <submittedName>
        <fullName evidence="5">GntR family transcriptional regulator</fullName>
    </submittedName>
</protein>
<dbReference type="SUPFAM" id="SSF46785">
    <property type="entry name" value="Winged helix' DNA-binding domain"/>
    <property type="match status" value="1"/>
</dbReference>
<dbReference type="RefSeq" id="WP_378283499.1">
    <property type="nucleotide sequence ID" value="NZ_JBHSON010000026.1"/>
</dbReference>
<dbReference type="SUPFAM" id="SSF48008">
    <property type="entry name" value="GntR ligand-binding domain-like"/>
    <property type="match status" value="1"/>
</dbReference>
<keyword evidence="6" id="KW-1185">Reference proteome</keyword>
<gene>
    <name evidence="5" type="ORF">ACFPZN_19770</name>
</gene>
<feature type="domain" description="HTH gntR-type" evidence="4">
    <location>
        <begin position="21"/>
        <end position="88"/>
    </location>
</feature>
<proteinExistence type="predicted"/>
<dbReference type="Gene3D" id="1.10.10.10">
    <property type="entry name" value="Winged helix-like DNA-binding domain superfamily/Winged helix DNA-binding domain"/>
    <property type="match status" value="1"/>
</dbReference>
<dbReference type="InterPro" id="IPR036390">
    <property type="entry name" value="WH_DNA-bd_sf"/>
</dbReference>
<dbReference type="SMART" id="SM00895">
    <property type="entry name" value="FCD"/>
    <property type="match status" value="1"/>
</dbReference>
<dbReference type="Pfam" id="PF00392">
    <property type="entry name" value="GntR"/>
    <property type="match status" value="1"/>
</dbReference>